<evidence type="ECO:0000256" key="1">
    <source>
        <dbReference type="SAM" id="SignalP"/>
    </source>
</evidence>
<dbReference type="EMBL" id="FTOB01000006">
    <property type="protein sequence ID" value="SIS99373.1"/>
    <property type="molecule type" value="Genomic_DNA"/>
</dbReference>
<reference evidence="2 3" key="1">
    <citation type="submission" date="2017-01" db="EMBL/GenBank/DDBJ databases">
        <authorList>
            <person name="Varghese N."/>
            <person name="Submissions S."/>
        </authorList>
    </citation>
    <scope>NUCLEOTIDE SEQUENCE [LARGE SCALE GENOMIC DNA]</scope>
    <source>
        <strain evidence="2 3">DSM 2061</strain>
    </source>
</reference>
<keyword evidence="3" id="KW-1185">Reference proteome</keyword>
<proteinExistence type="predicted"/>
<protein>
    <submittedName>
        <fullName evidence="2">Uncharacterized protein</fullName>
    </submittedName>
</protein>
<evidence type="ECO:0000313" key="3">
    <source>
        <dbReference type="Proteomes" id="UP000185728"/>
    </source>
</evidence>
<evidence type="ECO:0000313" key="2">
    <source>
        <dbReference type="EMBL" id="SIS99373.1"/>
    </source>
</evidence>
<dbReference type="Proteomes" id="UP000185728">
    <property type="component" value="Unassembled WGS sequence"/>
</dbReference>
<name>A0ABY1L034_9FLAO</name>
<keyword evidence="1" id="KW-0732">Signal</keyword>
<feature type="signal peptide" evidence="1">
    <location>
        <begin position="1"/>
        <end position="20"/>
    </location>
</feature>
<organism evidence="2 3">
    <name type="scientific">Zobellia uliginosa</name>
    <dbReference type="NCBI Taxonomy" id="143224"/>
    <lineage>
        <taxon>Bacteria</taxon>
        <taxon>Pseudomonadati</taxon>
        <taxon>Bacteroidota</taxon>
        <taxon>Flavobacteriia</taxon>
        <taxon>Flavobacteriales</taxon>
        <taxon>Flavobacteriaceae</taxon>
        <taxon>Zobellia</taxon>
    </lineage>
</organism>
<sequence>MKSVKKVFGLFVLTAIYCCAIGMGLNTDQTLSAENQSHSPKESISSVSAKLYCHTSESETAIDGPSSNSADWLEGPDKVLGYYKASEHIFESKITQYTRFSKNLLISYRKTDIIFPFHYFW</sequence>
<feature type="chain" id="PRO_5047232363" evidence="1">
    <location>
        <begin position="21"/>
        <end position="121"/>
    </location>
</feature>
<accession>A0ABY1L034</accession>
<comment type="caution">
    <text evidence="2">The sequence shown here is derived from an EMBL/GenBank/DDBJ whole genome shotgun (WGS) entry which is preliminary data.</text>
</comment>
<gene>
    <name evidence="2" type="ORF">SAMN05421766_106155</name>
</gene>
<dbReference type="RefSeq" id="WP_076456625.1">
    <property type="nucleotide sequence ID" value="NZ_FTOB01000006.1"/>
</dbReference>